<keyword evidence="4" id="KW-0597">Phosphoprotein</keyword>
<dbReference type="PANTHER" id="PTHR45436">
    <property type="entry name" value="SENSOR HISTIDINE KINASE YKOH"/>
    <property type="match status" value="1"/>
</dbReference>
<proteinExistence type="predicted"/>
<evidence type="ECO:0000256" key="6">
    <source>
        <dbReference type="ARBA" id="ARBA00022692"/>
    </source>
</evidence>
<dbReference type="RefSeq" id="WP_036530367.1">
    <property type="nucleotide sequence ID" value="NZ_JFYZ01000064.1"/>
</dbReference>
<comment type="catalytic activity">
    <reaction evidence="1">
        <text>ATP + protein L-histidine = ADP + protein N-phospho-L-histidine.</text>
        <dbReference type="EC" id="2.7.13.3"/>
    </reaction>
</comment>
<dbReference type="GO" id="GO:0005886">
    <property type="term" value="C:plasma membrane"/>
    <property type="evidence" value="ECO:0007669"/>
    <property type="project" value="TreeGrafter"/>
</dbReference>
<dbReference type="PRINTS" id="PR00344">
    <property type="entry name" value="BCTRLSENSOR"/>
</dbReference>
<evidence type="ECO:0000256" key="3">
    <source>
        <dbReference type="ARBA" id="ARBA00012438"/>
    </source>
</evidence>
<feature type="transmembrane region" description="Helical" evidence="11">
    <location>
        <begin position="12"/>
        <end position="32"/>
    </location>
</feature>
<evidence type="ECO:0000256" key="10">
    <source>
        <dbReference type="ARBA" id="ARBA00023136"/>
    </source>
</evidence>
<comment type="subcellular location">
    <subcellularLocation>
        <location evidence="2">Membrane</location>
    </subcellularLocation>
</comment>
<evidence type="ECO:0000259" key="13">
    <source>
        <dbReference type="PROSITE" id="PS50885"/>
    </source>
</evidence>
<evidence type="ECO:0000256" key="4">
    <source>
        <dbReference type="ARBA" id="ARBA00022553"/>
    </source>
</evidence>
<protein>
    <recommendedName>
        <fullName evidence="3">histidine kinase</fullName>
        <ecNumber evidence="3">2.7.13.3</ecNumber>
    </recommendedName>
</protein>
<dbReference type="InterPro" id="IPR050428">
    <property type="entry name" value="TCS_sensor_his_kinase"/>
</dbReference>
<evidence type="ECO:0000256" key="5">
    <source>
        <dbReference type="ARBA" id="ARBA00022679"/>
    </source>
</evidence>
<evidence type="ECO:0000256" key="2">
    <source>
        <dbReference type="ARBA" id="ARBA00004370"/>
    </source>
</evidence>
<dbReference type="EC" id="2.7.13.3" evidence="3"/>
<evidence type="ECO:0000256" key="7">
    <source>
        <dbReference type="ARBA" id="ARBA00022777"/>
    </source>
</evidence>
<dbReference type="CDD" id="cd00075">
    <property type="entry name" value="HATPase"/>
    <property type="match status" value="1"/>
</dbReference>
<dbReference type="Pfam" id="PF00672">
    <property type="entry name" value="HAMP"/>
    <property type="match status" value="1"/>
</dbReference>
<organism evidence="14 15">
    <name type="scientific">Novosphingobium resinovorum</name>
    <dbReference type="NCBI Taxonomy" id="158500"/>
    <lineage>
        <taxon>Bacteria</taxon>
        <taxon>Pseudomonadati</taxon>
        <taxon>Pseudomonadota</taxon>
        <taxon>Alphaproteobacteria</taxon>
        <taxon>Sphingomonadales</taxon>
        <taxon>Sphingomonadaceae</taxon>
        <taxon>Novosphingobium</taxon>
    </lineage>
</organism>
<dbReference type="Proteomes" id="UP000024329">
    <property type="component" value="Unassembled WGS sequence"/>
</dbReference>
<evidence type="ECO:0000256" key="11">
    <source>
        <dbReference type="SAM" id="Phobius"/>
    </source>
</evidence>
<evidence type="ECO:0000256" key="8">
    <source>
        <dbReference type="ARBA" id="ARBA00022989"/>
    </source>
</evidence>
<evidence type="ECO:0000259" key="12">
    <source>
        <dbReference type="PROSITE" id="PS50109"/>
    </source>
</evidence>
<sequence>MLGKAWKTTTGLVAIVGLVFALAIVGIGAISYEVTHEALEQQLDHRISAETAGLLAEAHRHGLPAIASAIERREASRSIASLDYLLVDEAGNRVAGKLQAQVPSKVGFEEFLHYRKPGEPDTGIAQALTTKVAGGMLVVAADRSGLDEIDRTLAALFAAALAALLVVGAVAAGIIGWLTQHRLERIDATARAIIGGDFARRVPRDGSGSEFDRLAGTLNAMLDRIEGLMENLRQVSSDVAHDLRTPLTRLCSSLDQAAQESDEEVRSERLESARAQAAELLEIFSALLRIAEIEGMSERLPRERLDLSTLLERMAESYRPDFEDSGRSLHLVLVQEMQVEGDRRLLNQALANLLDNALRHTPAGTGVTISGERVKGGVKVTVADDGPGVPAQHRARLFDRFARAEAARSTPGHGLGLAMVRAIALAHGGDARILDDRHGFAVEIRIRG</sequence>
<feature type="domain" description="HAMP" evidence="13">
    <location>
        <begin position="177"/>
        <end position="230"/>
    </location>
</feature>
<keyword evidence="10 11" id="KW-0472">Membrane</keyword>
<dbReference type="CDD" id="cd06225">
    <property type="entry name" value="HAMP"/>
    <property type="match status" value="1"/>
</dbReference>
<feature type="domain" description="Histidine kinase" evidence="12">
    <location>
        <begin position="238"/>
        <end position="448"/>
    </location>
</feature>
<evidence type="ECO:0000313" key="14">
    <source>
        <dbReference type="EMBL" id="EZP70912.1"/>
    </source>
</evidence>
<dbReference type="InterPro" id="IPR003660">
    <property type="entry name" value="HAMP_dom"/>
</dbReference>
<accession>A0A031JCC2</accession>
<keyword evidence="5" id="KW-0808">Transferase</keyword>
<keyword evidence="7 14" id="KW-0418">Kinase</keyword>
<dbReference type="Gene3D" id="1.10.287.130">
    <property type="match status" value="1"/>
</dbReference>
<dbReference type="SMART" id="SM00304">
    <property type="entry name" value="HAMP"/>
    <property type="match status" value="1"/>
</dbReference>
<dbReference type="SMART" id="SM00387">
    <property type="entry name" value="HATPase_c"/>
    <property type="match status" value="1"/>
</dbReference>
<feature type="transmembrane region" description="Helical" evidence="11">
    <location>
        <begin position="153"/>
        <end position="178"/>
    </location>
</feature>
<keyword evidence="8 11" id="KW-1133">Transmembrane helix</keyword>
<dbReference type="GO" id="GO:0000155">
    <property type="term" value="F:phosphorelay sensor kinase activity"/>
    <property type="evidence" value="ECO:0007669"/>
    <property type="project" value="InterPro"/>
</dbReference>
<keyword evidence="6 11" id="KW-0812">Transmembrane</keyword>
<dbReference type="InterPro" id="IPR004358">
    <property type="entry name" value="Sig_transdc_His_kin-like_C"/>
</dbReference>
<reference evidence="14 15" key="1">
    <citation type="submission" date="2014-03" db="EMBL/GenBank/DDBJ databases">
        <title>Whole genome sequence of Novosphingobium resinovorum KF1.</title>
        <authorList>
            <person name="Gan H.M."/>
            <person name="Gan H.Y."/>
            <person name="Chew T.H."/>
            <person name="Savka M.A."/>
        </authorList>
    </citation>
    <scope>NUCLEOTIDE SEQUENCE [LARGE SCALE GENOMIC DNA]</scope>
    <source>
        <strain evidence="14 15">KF1</strain>
    </source>
</reference>
<dbReference type="PROSITE" id="PS50109">
    <property type="entry name" value="HIS_KIN"/>
    <property type="match status" value="1"/>
</dbReference>
<dbReference type="Pfam" id="PF02518">
    <property type="entry name" value="HATPase_c"/>
    <property type="match status" value="1"/>
</dbReference>
<dbReference type="SMART" id="SM00388">
    <property type="entry name" value="HisKA"/>
    <property type="match status" value="1"/>
</dbReference>
<dbReference type="eggNOG" id="COG2205">
    <property type="taxonomic scope" value="Bacteria"/>
</dbReference>
<dbReference type="InterPro" id="IPR036097">
    <property type="entry name" value="HisK_dim/P_sf"/>
</dbReference>
<dbReference type="AlphaFoldDB" id="A0A031JCC2"/>
<evidence type="ECO:0000313" key="15">
    <source>
        <dbReference type="Proteomes" id="UP000024329"/>
    </source>
</evidence>
<dbReference type="InterPro" id="IPR003594">
    <property type="entry name" value="HATPase_dom"/>
</dbReference>
<dbReference type="SUPFAM" id="SSF158472">
    <property type="entry name" value="HAMP domain-like"/>
    <property type="match status" value="1"/>
</dbReference>
<comment type="caution">
    <text evidence="14">The sequence shown here is derived from an EMBL/GenBank/DDBJ whole genome shotgun (WGS) entry which is preliminary data.</text>
</comment>
<dbReference type="PATRIC" id="fig|158500.4.peg.5430"/>
<dbReference type="Pfam" id="PF00512">
    <property type="entry name" value="HisKA"/>
    <property type="match status" value="1"/>
</dbReference>
<dbReference type="CDD" id="cd00082">
    <property type="entry name" value="HisKA"/>
    <property type="match status" value="1"/>
</dbReference>
<dbReference type="InterPro" id="IPR005467">
    <property type="entry name" value="His_kinase_dom"/>
</dbReference>
<keyword evidence="9" id="KW-0902">Two-component regulatory system</keyword>
<dbReference type="InterPro" id="IPR003661">
    <property type="entry name" value="HisK_dim/P_dom"/>
</dbReference>
<dbReference type="PANTHER" id="PTHR45436:SF8">
    <property type="entry name" value="HISTIDINE KINASE"/>
    <property type="match status" value="1"/>
</dbReference>
<dbReference type="EMBL" id="JFYZ01000064">
    <property type="protein sequence ID" value="EZP70912.1"/>
    <property type="molecule type" value="Genomic_DNA"/>
</dbReference>
<dbReference type="InterPro" id="IPR036890">
    <property type="entry name" value="HATPase_C_sf"/>
</dbReference>
<dbReference type="Gene3D" id="6.10.340.10">
    <property type="match status" value="1"/>
</dbReference>
<gene>
    <name evidence="14" type="ORF">BV97_05358</name>
</gene>
<evidence type="ECO:0000256" key="1">
    <source>
        <dbReference type="ARBA" id="ARBA00000085"/>
    </source>
</evidence>
<evidence type="ECO:0000256" key="9">
    <source>
        <dbReference type="ARBA" id="ARBA00023012"/>
    </source>
</evidence>
<name>A0A031JCC2_9SPHN</name>
<dbReference type="SUPFAM" id="SSF55874">
    <property type="entry name" value="ATPase domain of HSP90 chaperone/DNA topoisomerase II/histidine kinase"/>
    <property type="match status" value="1"/>
</dbReference>
<dbReference type="PROSITE" id="PS50885">
    <property type="entry name" value="HAMP"/>
    <property type="match status" value="1"/>
</dbReference>
<dbReference type="Gene3D" id="3.30.565.10">
    <property type="entry name" value="Histidine kinase-like ATPase, C-terminal domain"/>
    <property type="match status" value="1"/>
</dbReference>
<dbReference type="SUPFAM" id="SSF47384">
    <property type="entry name" value="Homodimeric domain of signal transducing histidine kinase"/>
    <property type="match status" value="1"/>
</dbReference>